<name>A0A512M3I6_9BACT</name>
<keyword evidence="2" id="KW-1133">Transmembrane helix</keyword>
<accession>A0A512M3I6</accession>
<reference evidence="3 4" key="1">
    <citation type="submission" date="2019-07" db="EMBL/GenBank/DDBJ databases">
        <title>Whole genome shotgun sequence of Brevifollis gellanilyticus NBRC 108608.</title>
        <authorList>
            <person name="Hosoyama A."/>
            <person name="Uohara A."/>
            <person name="Ohji S."/>
            <person name="Ichikawa N."/>
        </authorList>
    </citation>
    <scope>NUCLEOTIDE SEQUENCE [LARGE SCALE GENOMIC DNA]</scope>
    <source>
        <strain evidence="3 4">NBRC 108608</strain>
    </source>
</reference>
<proteinExistence type="predicted"/>
<dbReference type="RefSeq" id="WP_146848720.1">
    <property type="nucleotide sequence ID" value="NZ_BKAG01000002.1"/>
</dbReference>
<feature type="transmembrane region" description="Helical" evidence="2">
    <location>
        <begin position="31"/>
        <end position="57"/>
    </location>
</feature>
<dbReference type="EMBL" id="BKAG01000002">
    <property type="protein sequence ID" value="GEP41258.1"/>
    <property type="molecule type" value="Genomic_DNA"/>
</dbReference>
<keyword evidence="4" id="KW-1185">Reference proteome</keyword>
<evidence type="ECO:0000256" key="1">
    <source>
        <dbReference type="SAM" id="MobiDB-lite"/>
    </source>
</evidence>
<dbReference type="Proteomes" id="UP000321577">
    <property type="component" value="Unassembled WGS sequence"/>
</dbReference>
<feature type="region of interest" description="Disordered" evidence="1">
    <location>
        <begin position="67"/>
        <end position="104"/>
    </location>
</feature>
<comment type="caution">
    <text evidence="3">The sequence shown here is derived from an EMBL/GenBank/DDBJ whole genome shotgun (WGS) entry which is preliminary data.</text>
</comment>
<keyword evidence="2" id="KW-0812">Transmembrane</keyword>
<evidence type="ECO:0000256" key="2">
    <source>
        <dbReference type="SAM" id="Phobius"/>
    </source>
</evidence>
<gene>
    <name evidence="3" type="ORF">BGE01nite_05490</name>
</gene>
<evidence type="ECO:0000313" key="4">
    <source>
        <dbReference type="Proteomes" id="UP000321577"/>
    </source>
</evidence>
<feature type="compositionally biased region" description="Basic and acidic residues" evidence="1">
    <location>
        <begin position="77"/>
        <end position="104"/>
    </location>
</feature>
<sequence>MKARRLIRAALYLLIAWGAWRLWGTVEDDPILALLYFITLGAIVGLWVVKVVLPWIVEAFATSIFMSGGNVTPESEDVPKPEEQGGEGEVKEEAQADRQDKDPS</sequence>
<evidence type="ECO:0000313" key="3">
    <source>
        <dbReference type="EMBL" id="GEP41258.1"/>
    </source>
</evidence>
<organism evidence="3 4">
    <name type="scientific">Brevifollis gellanilyticus</name>
    <dbReference type="NCBI Taxonomy" id="748831"/>
    <lineage>
        <taxon>Bacteria</taxon>
        <taxon>Pseudomonadati</taxon>
        <taxon>Verrucomicrobiota</taxon>
        <taxon>Verrucomicrobiia</taxon>
        <taxon>Verrucomicrobiales</taxon>
        <taxon>Verrucomicrobiaceae</taxon>
    </lineage>
</organism>
<protein>
    <submittedName>
        <fullName evidence="3">Uncharacterized protein</fullName>
    </submittedName>
</protein>
<keyword evidence="2" id="KW-0472">Membrane</keyword>
<dbReference type="AlphaFoldDB" id="A0A512M3I6"/>